<name>A0A9X0AHW0_9HELO</name>
<evidence type="ECO:0000256" key="1">
    <source>
        <dbReference type="SAM" id="MobiDB-lite"/>
    </source>
</evidence>
<proteinExistence type="predicted"/>
<sequence length="183" mass="19538">MLQDFATEDQHPKNSAFEVGDAVVKRGGSLDDNNGSVLSDNSDGSLEDPIVLLGGDDLSASEAEVDDGGPRAERVAADGGLLDSPETTIDSTTPTPLPIPMGGTILMISLRRYSACGLPNKNLRCPIICALVLLPLPVLRASHYTTTLVQQTTIQSAPDLRPRYPILLVRVISPHIIFLRIEA</sequence>
<evidence type="ECO:0000313" key="2">
    <source>
        <dbReference type="EMBL" id="KAJ8063104.1"/>
    </source>
</evidence>
<feature type="region of interest" description="Disordered" evidence="1">
    <location>
        <begin position="1"/>
        <end position="20"/>
    </location>
</feature>
<dbReference type="Proteomes" id="UP001152300">
    <property type="component" value="Unassembled WGS sequence"/>
</dbReference>
<feature type="compositionally biased region" description="Polar residues" evidence="1">
    <location>
        <begin position="31"/>
        <end position="44"/>
    </location>
</feature>
<dbReference type="OrthoDB" id="5380548at2759"/>
<feature type="region of interest" description="Disordered" evidence="1">
    <location>
        <begin position="28"/>
        <end position="51"/>
    </location>
</feature>
<organism evidence="2 3">
    <name type="scientific">Sclerotinia nivalis</name>
    <dbReference type="NCBI Taxonomy" id="352851"/>
    <lineage>
        <taxon>Eukaryota</taxon>
        <taxon>Fungi</taxon>
        <taxon>Dikarya</taxon>
        <taxon>Ascomycota</taxon>
        <taxon>Pezizomycotina</taxon>
        <taxon>Leotiomycetes</taxon>
        <taxon>Helotiales</taxon>
        <taxon>Sclerotiniaceae</taxon>
        <taxon>Sclerotinia</taxon>
    </lineage>
</organism>
<keyword evidence="3" id="KW-1185">Reference proteome</keyword>
<dbReference type="AlphaFoldDB" id="A0A9X0AHW0"/>
<accession>A0A9X0AHW0</accession>
<reference evidence="2" key="1">
    <citation type="submission" date="2022-11" db="EMBL/GenBank/DDBJ databases">
        <title>Genome Resource of Sclerotinia nivalis Strain SnTB1, a Plant Pathogen Isolated from American Ginseng.</title>
        <authorList>
            <person name="Fan S."/>
        </authorList>
    </citation>
    <scope>NUCLEOTIDE SEQUENCE</scope>
    <source>
        <strain evidence="2">SnTB1</strain>
    </source>
</reference>
<dbReference type="EMBL" id="JAPEIS010000009">
    <property type="protein sequence ID" value="KAJ8063104.1"/>
    <property type="molecule type" value="Genomic_DNA"/>
</dbReference>
<comment type="caution">
    <text evidence="2">The sequence shown here is derived from an EMBL/GenBank/DDBJ whole genome shotgun (WGS) entry which is preliminary data.</text>
</comment>
<gene>
    <name evidence="2" type="ORF">OCU04_008347</name>
</gene>
<evidence type="ECO:0000313" key="3">
    <source>
        <dbReference type="Proteomes" id="UP001152300"/>
    </source>
</evidence>
<protein>
    <submittedName>
        <fullName evidence="2">Uncharacterized protein</fullName>
    </submittedName>
</protein>